<evidence type="ECO:0000313" key="2">
    <source>
        <dbReference type="EMBL" id="KAF1745671.1"/>
    </source>
</evidence>
<dbReference type="AlphaFoldDB" id="E3MAF9"/>
<keyword evidence="3" id="KW-1185">Reference proteome</keyword>
<dbReference type="Proteomes" id="UP000008281">
    <property type="component" value="Unassembled WGS sequence"/>
</dbReference>
<dbReference type="eggNOG" id="ENOG502R192">
    <property type="taxonomic scope" value="Eukaryota"/>
</dbReference>
<dbReference type="EMBL" id="WUAV01000006">
    <property type="protein sequence ID" value="KAF1745671.1"/>
    <property type="molecule type" value="Genomic_DNA"/>
</dbReference>
<dbReference type="FunCoup" id="E3MAF9">
    <property type="interactions" value="425"/>
</dbReference>
<dbReference type="HOGENOM" id="CLU_2063674_0_0_1"/>
<dbReference type="RefSeq" id="XP_003106973.1">
    <property type="nucleotide sequence ID" value="XM_003106925.1"/>
</dbReference>
<protein>
    <submittedName>
        <fullName evidence="1">Uncharacterized protein</fullName>
    </submittedName>
</protein>
<evidence type="ECO:0000313" key="3">
    <source>
        <dbReference type="Proteomes" id="UP000008281"/>
    </source>
</evidence>
<dbReference type="KEGG" id="crq:GCK72_022118"/>
<gene>
    <name evidence="1" type="ORF">CRE_17266</name>
    <name evidence="2" type="ORF">GCK72_022118</name>
</gene>
<dbReference type="Proteomes" id="UP000483820">
    <property type="component" value="Chromosome X"/>
</dbReference>
<reference evidence="1" key="1">
    <citation type="submission" date="2007-07" db="EMBL/GenBank/DDBJ databases">
        <title>PCAP assembly of the Caenorhabditis remanei genome.</title>
        <authorList>
            <consortium name="The Caenorhabditis remanei Sequencing Consortium"/>
            <person name="Wilson R.K."/>
        </authorList>
    </citation>
    <scope>NUCLEOTIDE SEQUENCE [LARGE SCALE GENOMIC DNA]</scope>
    <source>
        <strain evidence="1">PB4641</strain>
    </source>
</reference>
<dbReference type="InParanoid" id="E3MAF9"/>
<dbReference type="GeneID" id="9809522"/>
<evidence type="ECO:0000313" key="1">
    <source>
        <dbReference type="EMBL" id="EFO96813.1"/>
    </source>
</evidence>
<name>E3MAF9_CAERE</name>
<evidence type="ECO:0000313" key="4">
    <source>
        <dbReference type="Proteomes" id="UP000483820"/>
    </source>
</evidence>
<dbReference type="CTD" id="9809522"/>
<dbReference type="EMBL" id="DS268431">
    <property type="protein sequence ID" value="EFO96813.1"/>
    <property type="molecule type" value="Genomic_DNA"/>
</dbReference>
<reference evidence="2 4" key="2">
    <citation type="submission" date="2019-12" db="EMBL/GenBank/DDBJ databases">
        <title>Chromosome-level assembly of the Caenorhabditis remanei genome.</title>
        <authorList>
            <person name="Teterina A.A."/>
            <person name="Willis J.H."/>
            <person name="Phillips P.C."/>
        </authorList>
    </citation>
    <scope>NUCLEOTIDE SEQUENCE [LARGE SCALE GENOMIC DNA]</scope>
    <source>
        <strain evidence="2 4">PX506</strain>
        <tissue evidence="2">Whole organism</tissue>
    </source>
</reference>
<sequence>MVNWKTISDCCFIAFSAVVLTNYLIQRTEYMESYVEYKMGLCRTDAERIAQLEKWDANHKFETPPFRSWEAWSTFWMIYREKAYREYRHLFNDDYIPPHLRENKIVLTEGGKFLFFAEP</sequence>
<proteinExistence type="predicted"/>
<organism evidence="3">
    <name type="scientific">Caenorhabditis remanei</name>
    <name type="common">Caenorhabditis vulgaris</name>
    <dbReference type="NCBI Taxonomy" id="31234"/>
    <lineage>
        <taxon>Eukaryota</taxon>
        <taxon>Metazoa</taxon>
        <taxon>Ecdysozoa</taxon>
        <taxon>Nematoda</taxon>
        <taxon>Chromadorea</taxon>
        <taxon>Rhabditida</taxon>
        <taxon>Rhabditina</taxon>
        <taxon>Rhabditomorpha</taxon>
        <taxon>Rhabditoidea</taxon>
        <taxon>Rhabditidae</taxon>
        <taxon>Peloderinae</taxon>
        <taxon>Caenorhabditis</taxon>
    </lineage>
</organism>
<accession>E3MAF9</accession>
<dbReference type="OrthoDB" id="5833027at2759"/>